<evidence type="ECO:0000313" key="2">
    <source>
        <dbReference type="EMBL" id="KAJ1119940.1"/>
    </source>
</evidence>
<sequence>MRRTRPRSPKDCEKLEDWPQLGSRAPGGGLQEAAALRTVENAGTTPPSDHRGKHQRQPRWIVCTGAAPGLRETRYPNGNQGPEKEKRLTVGAGGAEKQVDRNRCPPPEEKE</sequence>
<dbReference type="Proteomes" id="UP001066276">
    <property type="component" value="Chromosome 8"/>
</dbReference>
<feature type="compositionally biased region" description="Basic and acidic residues" evidence="1">
    <location>
        <begin position="8"/>
        <end position="17"/>
    </location>
</feature>
<name>A0AAV7NV43_PLEWA</name>
<organism evidence="2 3">
    <name type="scientific">Pleurodeles waltl</name>
    <name type="common">Iberian ribbed newt</name>
    <dbReference type="NCBI Taxonomy" id="8319"/>
    <lineage>
        <taxon>Eukaryota</taxon>
        <taxon>Metazoa</taxon>
        <taxon>Chordata</taxon>
        <taxon>Craniata</taxon>
        <taxon>Vertebrata</taxon>
        <taxon>Euteleostomi</taxon>
        <taxon>Amphibia</taxon>
        <taxon>Batrachia</taxon>
        <taxon>Caudata</taxon>
        <taxon>Salamandroidea</taxon>
        <taxon>Salamandridae</taxon>
        <taxon>Pleurodelinae</taxon>
        <taxon>Pleurodeles</taxon>
    </lineage>
</organism>
<feature type="region of interest" description="Disordered" evidence="1">
    <location>
        <begin position="1"/>
        <end position="111"/>
    </location>
</feature>
<accession>A0AAV7NV43</accession>
<reference evidence="2" key="1">
    <citation type="journal article" date="2022" name="bioRxiv">
        <title>Sequencing and chromosome-scale assembly of the giantPleurodeles waltlgenome.</title>
        <authorList>
            <person name="Brown T."/>
            <person name="Elewa A."/>
            <person name="Iarovenko S."/>
            <person name="Subramanian E."/>
            <person name="Araus A.J."/>
            <person name="Petzold A."/>
            <person name="Susuki M."/>
            <person name="Suzuki K.-i.T."/>
            <person name="Hayashi T."/>
            <person name="Toyoda A."/>
            <person name="Oliveira C."/>
            <person name="Osipova E."/>
            <person name="Leigh N.D."/>
            <person name="Simon A."/>
            <person name="Yun M.H."/>
        </authorList>
    </citation>
    <scope>NUCLEOTIDE SEQUENCE</scope>
    <source>
        <strain evidence="2">20211129_DDA</strain>
        <tissue evidence="2">Liver</tissue>
    </source>
</reference>
<evidence type="ECO:0000313" key="3">
    <source>
        <dbReference type="Proteomes" id="UP001066276"/>
    </source>
</evidence>
<proteinExistence type="predicted"/>
<keyword evidence="3" id="KW-1185">Reference proteome</keyword>
<protein>
    <submittedName>
        <fullName evidence="2">Uncharacterized protein</fullName>
    </submittedName>
</protein>
<feature type="compositionally biased region" description="Basic and acidic residues" evidence="1">
    <location>
        <begin position="97"/>
        <end position="111"/>
    </location>
</feature>
<evidence type="ECO:0000256" key="1">
    <source>
        <dbReference type="SAM" id="MobiDB-lite"/>
    </source>
</evidence>
<dbReference type="AlphaFoldDB" id="A0AAV7NV43"/>
<gene>
    <name evidence="2" type="ORF">NDU88_008123</name>
</gene>
<comment type="caution">
    <text evidence="2">The sequence shown here is derived from an EMBL/GenBank/DDBJ whole genome shotgun (WGS) entry which is preliminary data.</text>
</comment>
<dbReference type="EMBL" id="JANPWB010000012">
    <property type="protein sequence ID" value="KAJ1119940.1"/>
    <property type="molecule type" value="Genomic_DNA"/>
</dbReference>